<accession>A0A0F9Q9X5</accession>
<gene>
    <name evidence="2" type="ORF">LCGC14_1040970</name>
</gene>
<name>A0A0F9Q9X5_9ZZZZ</name>
<protein>
    <recommendedName>
        <fullName evidence="1">HNH nuclease domain-containing protein</fullName>
    </recommendedName>
</protein>
<reference evidence="2" key="1">
    <citation type="journal article" date="2015" name="Nature">
        <title>Complex archaea that bridge the gap between prokaryotes and eukaryotes.</title>
        <authorList>
            <person name="Spang A."/>
            <person name="Saw J.H."/>
            <person name="Jorgensen S.L."/>
            <person name="Zaremba-Niedzwiedzka K."/>
            <person name="Martijn J."/>
            <person name="Lind A.E."/>
            <person name="van Eijk R."/>
            <person name="Schleper C."/>
            <person name="Guy L."/>
            <person name="Ettema T.J."/>
        </authorList>
    </citation>
    <scope>NUCLEOTIDE SEQUENCE</scope>
</reference>
<feature type="domain" description="HNH nuclease" evidence="1">
    <location>
        <begin position="78"/>
        <end position="129"/>
    </location>
</feature>
<feature type="non-terminal residue" evidence="2">
    <location>
        <position position="1"/>
    </location>
</feature>
<dbReference type="AlphaFoldDB" id="A0A0F9Q9X5"/>
<proteinExistence type="predicted"/>
<evidence type="ECO:0000259" key="1">
    <source>
        <dbReference type="SMART" id="SM00507"/>
    </source>
</evidence>
<dbReference type="SMART" id="SM00507">
    <property type="entry name" value="HNHc"/>
    <property type="match status" value="1"/>
</dbReference>
<dbReference type="CDD" id="cd00085">
    <property type="entry name" value="HNHc"/>
    <property type="match status" value="1"/>
</dbReference>
<evidence type="ECO:0000313" key="2">
    <source>
        <dbReference type="EMBL" id="KKN09991.1"/>
    </source>
</evidence>
<comment type="caution">
    <text evidence="2">The sequence shown here is derived from an EMBL/GenBank/DDBJ whole genome shotgun (WGS) entry which is preliminary data.</text>
</comment>
<organism evidence="2">
    <name type="scientific">marine sediment metagenome</name>
    <dbReference type="NCBI Taxonomy" id="412755"/>
    <lineage>
        <taxon>unclassified sequences</taxon>
        <taxon>metagenomes</taxon>
        <taxon>ecological metagenomes</taxon>
    </lineage>
</organism>
<dbReference type="EMBL" id="LAZR01004286">
    <property type="protein sequence ID" value="KKN09991.1"/>
    <property type="molecule type" value="Genomic_DNA"/>
</dbReference>
<dbReference type="InterPro" id="IPR003615">
    <property type="entry name" value="HNH_nuc"/>
</dbReference>
<sequence length="165" mass="19619">SEFKKYNYILLTNEYKNNRQKLKYVCPNGHMHSISWLKWQYGRRCPVCANINNSGPGHPNWKGGISCEPYCDAWADKEYKEDIKVRDNYECQNSNCNGISEKLMIHHVNYDKKNCQLSNLITLCNSCNSRANFNREYHTKFYRKILTKKQGYKYERIIKRNVLST</sequence>